<dbReference type="NCBIfam" id="TIGR03492">
    <property type="entry name" value="lipid-A-disaccharide synthase-related protein"/>
    <property type="match status" value="1"/>
</dbReference>
<name>A0A086CGX7_9CHRO</name>
<sequence length="415" mass="46812">MKILAISNGHGEDIIAISIIKKLMTYSEVSQIVALPLVGEGHAFKQNQIPIIGKVSVMPSGGFNQQTSELLRDINKGLINLTYQQYQVIHQWGKKDGVILAVGDILPLFFAWLSNTNFVFIGVAKSEYYVRDDKGWLSSTSKVNRCFKSIYYPWERWLMKSAKCKGVFVRDTLTAVNLNKLKISAYFLGNPMMDDFSDAKQTYRNIHLDKIKILLLPGSRNPETLRNWTLILQSVQTILESFPKKSFLFLSAIAPSLNCIPFRQELIKHNWKSQILNRSYINFKDSQALQFQKENATLILTQFAYNECLQLSNLGIAMAGTATEQFVGLGKPVISFPGEGPQFTRQFAEKQTCLLGPSVILTEKPKDISEALRKLLSDKELINNLDKNGKKRMGKPGASRKIAECLVNQCFNSLD</sequence>
<proteinExistence type="predicted"/>
<dbReference type="PATRIC" id="fig|1527444.3.peg.717"/>
<dbReference type="eggNOG" id="COG4370">
    <property type="taxonomic scope" value="Bacteria"/>
</dbReference>
<dbReference type="Proteomes" id="UP000028922">
    <property type="component" value="Unassembled WGS sequence"/>
</dbReference>
<gene>
    <name evidence="1" type="ORF">ucyna2_00754</name>
</gene>
<dbReference type="PANTHER" id="PTHR39517">
    <property type="entry name" value="SLL0192 PROTEIN"/>
    <property type="match status" value="1"/>
</dbReference>
<dbReference type="SUPFAM" id="SSF53756">
    <property type="entry name" value="UDP-Glycosyltransferase/glycogen phosphorylase"/>
    <property type="match status" value="1"/>
</dbReference>
<dbReference type="AlphaFoldDB" id="A0A086CGX7"/>
<dbReference type="STRING" id="1527444.ucyna2_00754"/>
<dbReference type="EMBL" id="JPSP01000007">
    <property type="protein sequence ID" value="KFF41441.1"/>
    <property type="molecule type" value="Genomic_DNA"/>
</dbReference>
<evidence type="ECO:0008006" key="3">
    <source>
        <dbReference type="Google" id="ProtNLM"/>
    </source>
</evidence>
<accession>A0A086CGX7</accession>
<organism evidence="1 2">
    <name type="scientific">Candidatus Atelocyanobacterium thalassa isolate SIO64986</name>
    <dbReference type="NCBI Taxonomy" id="1527444"/>
    <lineage>
        <taxon>Bacteria</taxon>
        <taxon>Bacillati</taxon>
        <taxon>Cyanobacteriota</taxon>
        <taxon>Cyanophyceae</taxon>
        <taxon>Oscillatoriophycideae</taxon>
        <taxon>Chroococcales</taxon>
        <taxon>Aphanothecaceae</taxon>
        <taxon>Candidatus Atelocyanobacterium</taxon>
        <taxon>Candidatus Atelocyanobacterium thalassae</taxon>
    </lineage>
</organism>
<reference evidence="1 2" key="1">
    <citation type="submission" date="2014-08" db="EMBL/GenBank/DDBJ databases">
        <title>Comparative genomics reveals surprising divergence of two closely related strains of uncultivated UCYN-A cyanobacteria.</title>
        <authorList>
            <person name="Bombar D."/>
            <person name="Heller P."/>
            <person name="Sanchez-Baracaldo P."/>
            <person name="Carter B.J."/>
            <person name="Zert J.P."/>
        </authorList>
    </citation>
    <scope>NUCLEOTIDE SEQUENCE [LARGE SCALE GENOMIC DNA]</scope>
</reference>
<evidence type="ECO:0000313" key="2">
    <source>
        <dbReference type="Proteomes" id="UP000028922"/>
    </source>
</evidence>
<evidence type="ECO:0000313" key="1">
    <source>
        <dbReference type="EMBL" id="KFF41441.1"/>
    </source>
</evidence>
<protein>
    <recommendedName>
        <fullName evidence="3">Lipid-A-disaccharide synthase</fullName>
    </recommendedName>
</protein>
<comment type="caution">
    <text evidence="1">The sequence shown here is derived from an EMBL/GenBank/DDBJ whole genome shotgun (WGS) entry which is preliminary data.</text>
</comment>
<dbReference type="InterPro" id="IPR019994">
    <property type="entry name" value="Lipid-A-disac_synthase-rel_put"/>
</dbReference>
<dbReference type="PANTHER" id="PTHR39517:SF1">
    <property type="entry name" value="LIPID-A-DISACCHARIDE SYNTHASE"/>
    <property type="match status" value="1"/>
</dbReference>